<feature type="region of interest" description="Disordered" evidence="3">
    <location>
        <begin position="236"/>
        <end position="277"/>
    </location>
</feature>
<gene>
    <name evidence="5" type="ORF">CUNI_LOCUS18788</name>
</gene>
<protein>
    <recommendedName>
        <fullName evidence="4">SOWAHA-C winged helix-turn-helix domain-containing protein</fullName>
    </recommendedName>
</protein>
<dbReference type="InterPro" id="IPR058889">
    <property type="entry name" value="WHD_SOWAHA-C"/>
</dbReference>
<dbReference type="Proteomes" id="UP000678393">
    <property type="component" value="Unassembled WGS sequence"/>
</dbReference>
<evidence type="ECO:0000313" key="5">
    <source>
        <dbReference type="EMBL" id="CAG5133230.1"/>
    </source>
</evidence>
<feature type="compositionally biased region" description="Basic and acidic residues" evidence="3">
    <location>
        <begin position="168"/>
        <end position="183"/>
    </location>
</feature>
<feature type="domain" description="SOWAHA-C winged helix-turn-helix" evidence="4">
    <location>
        <begin position="4"/>
        <end position="83"/>
    </location>
</feature>
<sequence length="330" mass="36453">MGDFEIEDVLYFIISKGCRVKNHELVTHFRNFLNHPVNKVQNRDKFKNFVNELATVKIDEGDKVLVLKKKYRPPSENCDTTSTAPPLFPAPQTGSRSAGAWVPKKTVRSEPDLSTVQSSALSAMPPAEVEDRLAQNDSLRAQSEPPSGVTGNSDTDLDNPDGLTMSKVRSDESLEVVLRHTDRLPAPVDSDRLPTPAETESQKSLASSTSGLASMDEDANASVFSVKDKIKKLNKNISESDVNQPKSVSSSSNGGNKKMNKYTAADDDDTSHSSGSFVSLDDEQKDWMVVCSHSDYHEMNRLLSKNPSLAKIKDFTNTLFWETDVCLTFY</sequence>
<keyword evidence="1" id="KW-0677">Repeat</keyword>
<keyword evidence="2" id="KW-0040">ANK repeat</keyword>
<keyword evidence="6" id="KW-1185">Reference proteome</keyword>
<dbReference type="OrthoDB" id="60433at2759"/>
<evidence type="ECO:0000259" key="4">
    <source>
        <dbReference type="Pfam" id="PF25877"/>
    </source>
</evidence>
<feature type="compositionally biased region" description="Polar residues" evidence="3">
    <location>
        <begin position="198"/>
        <end position="212"/>
    </location>
</feature>
<evidence type="ECO:0000256" key="1">
    <source>
        <dbReference type="ARBA" id="ARBA00022737"/>
    </source>
</evidence>
<feature type="compositionally biased region" description="Low complexity" evidence="3">
    <location>
        <begin position="240"/>
        <end position="257"/>
    </location>
</feature>
<proteinExistence type="predicted"/>
<feature type="region of interest" description="Disordered" evidence="3">
    <location>
        <begin position="72"/>
        <end position="215"/>
    </location>
</feature>
<dbReference type="PANTHER" id="PTHR14491">
    <property type="entry name" value="SOSONDOWAH, ISOFORM G"/>
    <property type="match status" value="1"/>
</dbReference>
<evidence type="ECO:0000256" key="3">
    <source>
        <dbReference type="SAM" id="MobiDB-lite"/>
    </source>
</evidence>
<accession>A0A8S3ZYY2</accession>
<feature type="compositionally biased region" description="Polar residues" evidence="3">
    <location>
        <begin position="135"/>
        <end position="154"/>
    </location>
</feature>
<dbReference type="PANTHER" id="PTHR14491:SF7">
    <property type="entry name" value="SOSONDOWAH, ISOFORM G"/>
    <property type="match status" value="1"/>
</dbReference>
<comment type="caution">
    <text evidence="5">The sequence shown here is derived from an EMBL/GenBank/DDBJ whole genome shotgun (WGS) entry which is preliminary data.</text>
</comment>
<feature type="compositionally biased region" description="Polar residues" evidence="3">
    <location>
        <begin position="112"/>
        <end position="121"/>
    </location>
</feature>
<dbReference type="Pfam" id="PF25877">
    <property type="entry name" value="WHD_SOWAH"/>
    <property type="match status" value="1"/>
</dbReference>
<dbReference type="EMBL" id="CAJHNH020006024">
    <property type="protein sequence ID" value="CAG5133230.1"/>
    <property type="molecule type" value="Genomic_DNA"/>
</dbReference>
<evidence type="ECO:0000313" key="6">
    <source>
        <dbReference type="Proteomes" id="UP000678393"/>
    </source>
</evidence>
<name>A0A8S3ZYY2_9EUPU</name>
<reference evidence="5" key="1">
    <citation type="submission" date="2021-04" db="EMBL/GenBank/DDBJ databases">
        <authorList>
            <consortium name="Molecular Ecology Group"/>
        </authorList>
    </citation>
    <scope>NUCLEOTIDE SEQUENCE</scope>
</reference>
<evidence type="ECO:0000256" key="2">
    <source>
        <dbReference type="ARBA" id="ARBA00023043"/>
    </source>
</evidence>
<organism evidence="5 6">
    <name type="scientific">Candidula unifasciata</name>
    <dbReference type="NCBI Taxonomy" id="100452"/>
    <lineage>
        <taxon>Eukaryota</taxon>
        <taxon>Metazoa</taxon>
        <taxon>Spiralia</taxon>
        <taxon>Lophotrochozoa</taxon>
        <taxon>Mollusca</taxon>
        <taxon>Gastropoda</taxon>
        <taxon>Heterobranchia</taxon>
        <taxon>Euthyneura</taxon>
        <taxon>Panpulmonata</taxon>
        <taxon>Eupulmonata</taxon>
        <taxon>Stylommatophora</taxon>
        <taxon>Helicina</taxon>
        <taxon>Helicoidea</taxon>
        <taxon>Geomitridae</taxon>
        <taxon>Candidula</taxon>
    </lineage>
</organism>
<dbReference type="AlphaFoldDB" id="A0A8S3ZYY2"/>